<name>A0ABD0UBN4_DENTH</name>
<dbReference type="Gene3D" id="3.40.640.10">
    <property type="entry name" value="Type I PLP-dependent aspartate aminotransferase-like (Major domain)"/>
    <property type="match status" value="1"/>
</dbReference>
<protein>
    <recommendedName>
        <fullName evidence="4">Alliinase C-terminal domain-containing protein</fullName>
    </recommendedName>
</protein>
<comment type="similarity">
    <text evidence="2">Belongs to the alliinase family.</text>
</comment>
<dbReference type="SUPFAM" id="SSF53383">
    <property type="entry name" value="PLP-dependent transferases"/>
    <property type="match status" value="1"/>
</dbReference>
<dbReference type="InterPro" id="IPR037029">
    <property type="entry name" value="Alliinase_N_sf"/>
</dbReference>
<accession>A0ABD0UBN4</accession>
<sequence length="374" mass="42254">MLRISLECAHSGDPLFMEPYWRRNAAESAVLVAGWHRMSYQANGESFISLELERHLRLLHEAVGNAITRDRFIVFGVGSTQLVNAAVHALSPDDVNFNESSTALVVGTAPVYGLYKQQTKLFDSRENLWDGLTSNLKNFNASSGANFIEFVTSPNNPDGQLKQSVIGASSVIYDHAYYWPHYTAIPNPADEDIMLFTVSKVSGHAGSRFGWALVKDNKVYQKMVQYLFLNTMGVSRDTQLRILKLLKVILAQVGREGDIFKFSYETLNKRWTKLSNVISSSSRFSLQKISPQYCTYFHKIRDPSPAYAWVKCERMEETDCEAVLREAGIISRTGEAFEAESRYTRLSLIKTKDDFDQLLTKIEALVSNERVSSL</sequence>
<dbReference type="InterPro" id="IPR015421">
    <property type="entry name" value="PyrdxlP-dep_Trfase_major"/>
</dbReference>
<evidence type="ECO:0000256" key="3">
    <source>
        <dbReference type="ARBA" id="ARBA00022898"/>
    </source>
</evidence>
<keyword evidence="6" id="KW-1185">Reference proteome</keyword>
<comment type="cofactor">
    <cofactor evidence="1">
        <name>pyridoxal 5'-phosphate</name>
        <dbReference type="ChEBI" id="CHEBI:597326"/>
    </cofactor>
</comment>
<comment type="caution">
    <text evidence="5">The sequence shown here is derived from an EMBL/GenBank/DDBJ whole genome shotgun (WGS) entry which is preliminary data.</text>
</comment>
<dbReference type="PANTHER" id="PTHR43795">
    <property type="entry name" value="BIFUNCTIONAL ASPARTATE AMINOTRANSFERASE AND GLUTAMATE/ASPARTATE-PREPHENATE AMINOTRANSFERASE-RELATED"/>
    <property type="match status" value="1"/>
</dbReference>
<dbReference type="EMBL" id="JANQDX010000017">
    <property type="protein sequence ID" value="KAL0907762.1"/>
    <property type="molecule type" value="Genomic_DNA"/>
</dbReference>
<organism evidence="5 6">
    <name type="scientific">Dendrobium thyrsiflorum</name>
    <name type="common">Pinecone-like raceme dendrobium</name>
    <name type="synonym">Orchid</name>
    <dbReference type="NCBI Taxonomy" id="117978"/>
    <lineage>
        <taxon>Eukaryota</taxon>
        <taxon>Viridiplantae</taxon>
        <taxon>Streptophyta</taxon>
        <taxon>Embryophyta</taxon>
        <taxon>Tracheophyta</taxon>
        <taxon>Spermatophyta</taxon>
        <taxon>Magnoliopsida</taxon>
        <taxon>Liliopsida</taxon>
        <taxon>Asparagales</taxon>
        <taxon>Orchidaceae</taxon>
        <taxon>Epidendroideae</taxon>
        <taxon>Malaxideae</taxon>
        <taxon>Dendrobiinae</taxon>
        <taxon>Dendrobium</taxon>
    </lineage>
</organism>
<evidence type="ECO:0000313" key="6">
    <source>
        <dbReference type="Proteomes" id="UP001552299"/>
    </source>
</evidence>
<keyword evidence="3" id="KW-0663">Pyridoxal phosphate</keyword>
<dbReference type="Proteomes" id="UP001552299">
    <property type="component" value="Unassembled WGS sequence"/>
</dbReference>
<evidence type="ECO:0000256" key="1">
    <source>
        <dbReference type="ARBA" id="ARBA00001933"/>
    </source>
</evidence>
<dbReference type="Gene3D" id="2.10.25.30">
    <property type="entry name" value="EGF-like, alliinase"/>
    <property type="match status" value="1"/>
</dbReference>
<reference evidence="5 6" key="1">
    <citation type="journal article" date="2024" name="Plant Biotechnol. J.">
        <title>Dendrobium thyrsiflorum genome and its molecular insights into genes involved in important horticultural traits.</title>
        <authorList>
            <person name="Chen B."/>
            <person name="Wang J.Y."/>
            <person name="Zheng P.J."/>
            <person name="Li K.L."/>
            <person name="Liang Y.M."/>
            <person name="Chen X.F."/>
            <person name="Zhang C."/>
            <person name="Zhao X."/>
            <person name="He X."/>
            <person name="Zhang G.Q."/>
            <person name="Liu Z.J."/>
            <person name="Xu Q."/>
        </authorList>
    </citation>
    <scope>NUCLEOTIDE SEQUENCE [LARGE SCALE GENOMIC DNA]</scope>
    <source>
        <strain evidence="5">GZMU011</strain>
    </source>
</reference>
<dbReference type="InterPro" id="IPR015422">
    <property type="entry name" value="PyrdxlP-dep_Trfase_small"/>
</dbReference>
<evidence type="ECO:0000259" key="4">
    <source>
        <dbReference type="Pfam" id="PF04864"/>
    </source>
</evidence>
<dbReference type="PANTHER" id="PTHR43795:SF20">
    <property type="entry name" value="TRYPTOPHAN AMINOTRANSFERASE-RELATED PROTEIN 3"/>
    <property type="match status" value="1"/>
</dbReference>
<feature type="domain" description="Alliinase C-terminal" evidence="4">
    <location>
        <begin position="10"/>
        <end position="365"/>
    </location>
</feature>
<dbReference type="InterPro" id="IPR006948">
    <property type="entry name" value="Alliinase_C"/>
</dbReference>
<dbReference type="CDD" id="cd00609">
    <property type="entry name" value="AAT_like"/>
    <property type="match status" value="1"/>
</dbReference>
<evidence type="ECO:0000313" key="5">
    <source>
        <dbReference type="EMBL" id="KAL0907762.1"/>
    </source>
</evidence>
<dbReference type="InterPro" id="IPR050478">
    <property type="entry name" value="Ethylene_sulfur-biosynth"/>
</dbReference>
<dbReference type="AlphaFoldDB" id="A0ABD0UBN4"/>
<gene>
    <name evidence="5" type="ORF">M5K25_022197</name>
</gene>
<proteinExistence type="inferred from homology"/>
<dbReference type="Pfam" id="PF04864">
    <property type="entry name" value="Alliinase_C"/>
    <property type="match status" value="1"/>
</dbReference>
<dbReference type="Gene3D" id="3.90.1150.10">
    <property type="entry name" value="Aspartate Aminotransferase, domain 1"/>
    <property type="match status" value="1"/>
</dbReference>
<evidence type="ECO:0000256" key="2">
    <source>
        <dbReference type="ARBA" id="ARBA00006312"/>
    </source>
</evidence>
<dbReference type="InterPro" id="IPR015424">
    <property type="entry name" value="PyrdxlP-dep_Trfase"/>
</dbReference>